<dbReference type="EMBL" id="LVYV01000023">
    <property type="protein sequence ID" value="KZD22284.1"/>
    <property type="molecule type" value="Genomic_DNA"/>
</dbReference>
<protein>
    <submittedName>
        <fullName evidence="1">Uncharacterized protein</fullName>
    </submittedName>
</protein>
<comment type="caution">
    <text evidence="1">The sequence shown here is derived from an EMBL/GenBank/DDBJ whole genome shotgun (WGS) entry which is preliminary data.</text>
</comment>
<evidence type="ECO:0000313" key="2">
    <source>
        <dbReference type="Proteomes" id="UP000076574"/>
    </source>
</evidence>
<dbReference type="OrthoDB" id="8250183at2"/>
<keyword evidence="2" id="KW-1185">Reference proteome</keyword>
<dbReference type="Gene3D" id="1.10.10.10">
    <property type="entry name" value="Winged helix-like DNA-binding domain superfamily/Winged helix DNA-binding domain"/>
    <property type="match status" value="1"/>
</dbReference>
<reference evidence="1 2" key="1">
    <citation type="submission" date="2016-03" db="EMBL/GenBank/DDBJ databases">
        <title>Microsymbionts genomes from the relict species Vavilovia formosa (Stev.) Fed.</title>
        <authorList>
            <person name="Kopat V."/>
            <person name="Chirak E."/>
            <person name="Kimeklis A."/>
            <person name="Andronov E."/>
        </authorList>
    </citation>
    <scope>NUCLEOTIDE SEQUENCE [LARGE SCALE GENOMIC DNA]</scope>
    <source>
        <strain evidence="1 2">Vaf07</strain>
    </source>
</reference>
<sequence length="104" mass="11349">MIYAFDRATALAAIENRQIQSNVQSPSGALRRASAIMPDGAIMTHEDLELIREIVLHGGAKYTAGNIDRSKYQRLVDLGWLSPLVMNKTDIAYETTKAGEVAAS</sequence>
<organism evidence="1 2">
    <name type="scientific">Tardiphaga robiniae</name>
    <dbReference type="NCBI Taxonomy" id="943830"/>
    <lineage>
        <taxon>Bacteria</taxon>
        <taxon>Pseudomonadati</taxon>
        <taxon>Pseudomonadota</taxon>
        <taxon>Alphaproteobacteria</taxon>
        <taxon>Hyphomicrobiales</taxon>
        <taxon>Nitrobacteraceae</taxon>
        <taxon>Tardiphaga</taxon>
    </lineage>
</organism>
<proteinExistence type="predicted"/>
<gene>
    <name evidence="1" type="ORF">A4A58_09565</name>
</gene>
<dbReference type="RefSeq" id="WP_068734858.1">
    <property type="nucleotide sequence ID" value="NZ_LVYV01000023.1"/>
</dbReference>
<dbReference type="AlphaFoldDB" id="A0A163YLI2"/>
<dbReference type="InterPro" id="IPR036388">
    <property type="entry name" value="WH-like_DNA-bd_sf"/>
</dbReference>
<dbReference type="Proteomes" id="UP000076574">
    <property type="component" value="Unassembled WGS sequence"/>
</dbReference>
<accession>A0A163YLI2</accession>
<evidence type="ECO:0000313" key="1">
    <source>
        <dbReference type="EMBL" id="KZD22284.1"/>
    </source>
</evidence>
<name>A0A163YLI2_9BRAD</name>